<protein>
    <submittedName>
        <fullName evidence="1">Uncharacterized protein</fullName>
    </submittedName>
</protein>
<evidence type="ECO:0000313" key="2">
    <source>
        <dbReference type="Proteomes" id="UP000582090"/>
    </source>
</evidence>
<dbReference type="AlphaFoldDB" id="A0A7W6CSM3"/>
<gene>
    <name evidence="1" type="ORF">GGQ67_003406</name>
</gene>
<dbReference type="RefSeq" id="WP_183901274.1">
    <property type="nucleotide sequence ID" value="NZ_JACIDW010000011.1"/>
</dbReference>
<reference evidence="1 2" key="1">
    <citation type="submission" date="2020-08" db="EMBL/GenBank/DDBJ databases">
        <title>Genomic Encyclopedia of Type Strains, Phase IV (KMG-IV): sequencing the most valuable type-strain genomes for metagenomic binning, comparative biology and taxonomic classification.</title>
        <authorList>
            <person name="Goeker M."/>
        </authorList>
    </citation>
    <scope>NUCLEOTIDE SEQUENCE [LARGE SCALE GENOMIC DNA]</scope>
    <source>
        <strain evidence="1 2">DSM 26575</strain>
    </source>
</reference>
<sequence>MKKLIMDCVLASIDLPSFDDGSGGLTDNAVVPTNLGVNQLIVKHGIKPWLANWLSHTHGWGKDR</sequence>
<keyword evidence="2" id="KW-1185">Reference proteome</keyword>
<organism evidence="1 2">
    <name type="scientific">Rhizobium metallidurans</name>
    <dbReference type="NCBI Taxonomy" id="1265931"/>
    <lineage>
        <taxon>Bacteria</taxon>
        <taxon>Pseudomonadati</taxon>
        <taxon>Pseudomonadota</taxon>
        <taxon>Alphaproteobacteria</taxon>
        <taxon>Hyphomicrobiales</taxon>
        <taxon>Rhizobiaceae</taxon>
        <taxon>Rhizobium/Agrobacterium group</taxon>
        <taxon>Rhizobium</taxon>
    </lineage>
</organism>
<comment type="caution">
    <text evidence="1">The sequence shown here is derived from an EMBL/GenBank/DDBJ whole genome shotgun (WGS) entry which is preliminary data.</text>
</comment>
<accession>A0A7W6CSM3</accession>
<evidence type="ECO:0000313" key="1">
    <source>
        <dbReference type="EMBL" id="MBB3965731.1"/>
    </source>
</evidence>
<name>A0A7W6CSM3_9HYPH</name>
<proteinExistence type="predicted"/>
<dbReference type="Proteomes" id="UP000582090">
    <property type="component" value="Unassembled WGS sequence"/>
</dbReference>
<dbReference type="EMBL" id="JACIDW010000011">
    <property type="protein sequence ID" value="MBB3965731.1"/>
    <property type="molecule type" value="Genomic_DNA"/>
</dbReference>